<dbReference type="Gene3D" id="2.10.109.10">
    <property type="entry name" value="Umud Fragment, subunit A"/>
    <property type="match status" value="1"/>
</dbReference>
<dbReference type="Proteomes" id="UP001597036">
    <property type="component" value="Unassembled WGS sequence"/>
</dbReference>
<dbReference type="InterPro" id="IPR019533">
    <property type="entry name" value="Peptidase_S26"/>
</dbReference>
<dbReference type="NCBIfam" id="TIGR02227">
    <property type="entry name" value="sigpep_I_bact"/>
    <property type="match status" value="1"/>
</dbReference>
<keyword evidence="3" id="KW-0645">Protease</keyword>
<protein>
    <recommendedName>
        <fullName evidence="3">Signal peptidase I</fullName>
        <ecNumber evidence="3">3.4.21.89</ecNumber>
    </recommendedName>
</protein>
<keyword evidence="6" id="KW-1185">Reference proteome</keyword>
<dbReference type="InterPro" id="IPR000223">
    <property type="entry name" value="Pept_S26A_signal_pept_1"/>
</dbReference>
<feature type="transmembrane region" description="Helical" evidence="3">
    <location>
        <begin position="20"/>
        <end position="44"/>
    </location>
</feature>
<dbReference type="EMBL" id="JBHTHQ010000006">
    <property type="protein sequence ID" value="MFD0704266.1"/>
    <property type="molecule type" value="Genomic_DNA"/>
</dbReference>
<dbReference type="RefSeq" id="WP_377937634.1">
    <property type="nucleotide sequence ID" value="NZ_JBHTHQ010000006.1"/>
</dbReference>
<sequence length="175" mass="19903">MKKEHTKHAKKEVTVWDDLLYLFGKIVLVAVALCAVYFFLFGVVRYNDNGMSPAVKDGDLVVYYRLDKRYKVGDIFAYHYDKKMRVARVVATSGDTVNITDKGLIVNGAVQQEDNIYTDTLLYRKGVKFPLKVPQGQVFALGDNRESAVDGRVFGPIPSQRTDGKVVMLMRRRNF</sequence>
<keyword evidence="3" id="KW-0812">Transmembrane</keyword>
<organism evidence="5 6">
    <name type="scientific">Alloscardovia venturai</name>
    <dbReference type="NCBI Taxonomy" id="1769421"/>
    <lineage>
        <taxon>Bacteria</taxon>
        <taxon>Bacillati</taxon>
        <taxon>Actinomycetota</taxon>
        <taxon>Actinomycetes</taxon>
        <taxon>Bifidobacteriales</taxon>
        <taxon>Bifidobacteriaceae</taxon>
        <taxon>Alloscardovia</taxon>
    </lineage>
</organism>
<comment type="similarity">
    <text evidence="2 3">Belongs to the peptidase S26 family.</text>
</comment>
<gene>
    <name evidence="5" type="primary">lepB</name>
    <name evidence="5" type="ORF">ACFQY8_00645</name>
</gene>
<keyword evidence="3" id="KW-0472">Membrane</keyword>
<dbReference type="EC" id="3.4.21.89" evidence="3"/>
<evidence type="ECO:0000313" key="5">
    <source>
        <dbReference type="EMBL" id="MFD0704266.1"/>
    </source>
</evidence>
<dbReference type="PANTHER" id="PTHR43390">
    <property type="entry name" value="SIGNAL PEPTIDASE I"/>
    <property type="match status" value="1"/>
</dbReference>
<accession>A0ABW2Y3E3</accession>
<comment type="caution">
    <text evidence="5">The sequence shown here is derived from an EMBL/GenBank/DDBJ whole genome shotgun (WGS) entry which is preliminary data.</text>
</comment>
<comment type="subcellular location">
    <subcellularLocation>
        <location evidence="1">Cell membrane</location>
        <topology evidence="1">Single-pass type II membrane protein</topology>
    </subcellularLocation>
    <subcellularLocation>
        <location evidence="3">Membrane</location>
        <topology evidence="3">Single-pass type II membrane protein</topology>
    </subcellularLocation>
</comment>
<proteinExistence type="inferred from homology"/>
<dbReference type="PANTHER" id="PTHR43390:SF1">
    <property type="entry name" value="CHLOROPLAST PROCESSING PEPTIDASE"/>
    <property type="match status" value="1"/>
</dbReference>
<evidence type="ECO:0000256" key="2">
    <source>
        <dbReference type="ARBA" id="ARBA00009370"/>
    </source>
</evidence>
<dbReference type="SUPFAM" id="SSF51306">
    <property type="entry name" value="LexA/Signal peptidase"/>
    <property type="match status" value="1"/>
</dbReference>
<dbReference type="GO" id="GO:0009003">
    <property type="term" value="F:signal peptidase activity"/>
    <property type="evidence" value="ECO:0007669"/>
    <property type="project" value="UniProtKB-EC"/>
</dbReference>
<evidence type="ECO:0000256" key="1">
    <source>
        <dbReference type="ARBA" id="ARBA00004401"/>
    </source>
</evidence>
<name>A0ABW2Y3E3_9BIFI</name>
<feature type="domain" description="Peptidase S26" evidence="4">
    <location>
        <begin position="25"/>
        <end position="169"/>
    </location>
</feature>
<dbReference type="Pfam" id="PF10502">
    <property type="entry name" value="Peptidase_S26"/>
    <property type="match status" value="1"/>
</dbReference>
<dbReference type="InterPro" id="IPR036286">
    <property type="entry name" value="LexA/Signal_pep-like_sf"/>
</dbReference>
<dbReference type="CDD" id="cd06530">
    <property type="entry name" value="S26_SPase_I"/>
    <property type="match status" value="1"/>
</dbReference>
<evidence type="ECO:0000259" key="4">
    <source>
        <dbReference type="Pfam" id="PF10502"/>
    </source>
</evidence>
<keyword evidence="3" id="KW-1133">Transmembrane helix</keyword>
<keyword evidence="3 5" id="KW-0378">Hydrolase</keyword>
<dbReference type="PRINTS" id="PR00727">
    <property type="entry name" value="LEADERPTASE"/>
</dbReference>
<reference evidence="6" key="1">
    <citation type="journal article" date="2019" name="Int. J. Syst. Evol. Microbiol.">
        <title>The Global Catalogue of Microorganisms (GCM) 10K type strain sequencing project: providing services to taxonomists for standard genome sequencing and annotation.</title>
        <authorList>
            <consortium name="The Broad Institute Genomics Platform"/>
            <consortium name="The Broad Institute Genome Sequencing Center for Infectious Disease"/>
            <person name="Wu L."/>
            <person name="Ma J."/>
        </authorList>
    </citation>
    <scope>NUCLEOTIDE SEQUENCE [LARGE SCALE GENOMIC DNA]</scope>
    <source>
        <strain evidence="6">CCM 8604</strain>
    </source>
</reference>
<evidence type="ECO:0000256" key="3">
    <source>
        <dbReference type="RuleBase" id="RU362042"/>
    </source>
</evidence>
<comment type="catalytic activity">
    <reaction evidence="3">
        <text>Cleavage of hydrophobic, N-terminal signal or leader sequences from secreted and periplasmic proteins.</text>
        <dbReference type="EC" id="3.4.21.89"/>
    </reaction>
</comment>
<evidence type="ECO:0000313" key="6">
    <source>
        <dbReference type="Proteomes" id="UP001597036"/>
    </source>
</evidence>